<comment type="caution">
    <text evidence="1">The sequence shown here is derived from an EMBL/GenBank/DDBJ whole genome shotgun (WGS) entry which is preliminary data.</text>
</comment>
<dbReference type="AlphaFoldDB" id="A0A1F7XC71"/>
<dbReference type="EMBL" id="MGFU01000024">
    <property type="protein sequence ID" value="OGM12620.1"/>
    <property type="molecule type" value="Genomic_DNA"/>
</dbReference>
<reference evidence="1 2" key="1">
    <citation type="journal article" date="2016" name="Nat. Commun.">
        <title>Thousands of microbial genomes shed light on interconnected biogeochemical processes in an aquifer system.</title>
        <authorList>
            <person name="Anantharaman K."/>
            <person name="Brown C.T."/>
            <person name="Hug L.A."/>
            <person name="Sharon I."/>
            <person name="Castelle C.J."/>
            <person name="Probst A.J."/>
            <person name="Thomas B.C."/>
            <person name="Singh A."/>
            <person name="Wilkins M.J."/>
            <person name="Karaoz U."/>
            <person name="Brodie E.L."/>
            <person name="Williams K.H."/>
            <person name="Hubbard S.S."/>
            <person name="Banfield J.F."/>
        </authorList>
    </citation>
    <scope>NUCLEOTIDE SEQUENCE [LARGE SCALE GENOMIC DNA]</scope>
</reference>
<evidence type="ECO:0000313" key="1">
    <source>
        <dbReference type="EMBL" id="OGM12620.1"/>
    </source>
</evidence>
<name>A0A1F7XC71_9BACT</name>
<organism evidence="1 2">
    <name type="scientific">Candidatus Woesebacteria bacterium RBG_16_39_8b</name>
    <dbReference type="NCBI Taxonomy" id="1802482"/>
    <lineage>
        <taxon>Bacteria</taxon>
        <taxon>Candidatus Woeseibacteriota</taxon>
    </lineage>
</organism>
<gene>
    <name evidence="1" type="ORF">A2V80_02630</name>
</gene>
<proteinExistence type="predicted"/>
<accession>A0A1F7XC71</accession>
<protein>
    <submittedName>
        <fullName evidence="1">Uncharacterized protein</fullName>
    </submittedName>
</protein>
<sequence>MLQPTWDTFLDNLREKDTFEGGATGNLDMNLYQILEFRVENVGALPTAGNKGRLVYLTTNDNVYLDTG</sequence>
<evidence type="ECO:0000313" key="2">
    <source>
        <dbReference type="Proteomes" id="UP000179013"/>
    </source>
</evidence>
<dbReference type="Proteomes" id="UP000179013">
    <property type="component" value="Unassembled WGS sequence"/>
</dbReference>